<evidence type="ECO:0000313" key="2">
    <source>
        <dbReference type="Proteomes" id="UP001165960"/>
    </source>
</evidence>
<sequence length="230" mass="25373">MPEQTSRRILCLPGFAQNKDVFHSATLCLSQGLKPHGIELEILPALHPCWNSGGTTQAWCQSVPGQETLKFGQITKSIEYILKHIHDNGPYACILGFSQGGCMVGILSYLLDNKCQHLASFPNILNLPGPEESAQRKDPYKFICIGSYLSEDFISFITGKQLDSLSVSITPAIKSLHVIGTNDTIVLPERSSKFALAFKDRKVFEHRGGHFVPYSSEFISVVVGFVTQES</sequence>
<dbReference type="EC" id="1.5.1.3" evidence="1"/>
<reference evidence="1" key="1">
    <citation type="submission" date="2022-04" db="EMBL/GenBank/DDBJ databases">
        <title>Genome of the entomopathogenic fungus Entomophthora muscae.</title>
        <authorList>
            <person name="Elya C."/>
            <person name="Lovett B.R."/>
            <person name="Lee E."/>
            <person name="Macias A.M."/>
            <person name="Hajek A.E."/>
            <person name="De Bivort B.L."/>
            <person name="Kasson M.T."/>
            <person name="De Fine Licht H.H."/>
            <person name="Stajich J.E."/>
        </authorList>
    </citation>
    <scope>NUCLEOTIDE SEQUENCE</scope>
    <source>
        <strain evidence="1">Berkeley</strain>
    </source>
</reference>
<keyword evidence="1" id="KW-0560">Oxidoreductase</keyword>
<keyword evidence="2" id="KW-1185">Reference proteome</keyword>
<proteinExistence type="predicted"/>
<accession>A0ACC2URN3</accession>
<name>A0ACC2URN3_9FUNG</name>
<protein>
    <submittedName>
        <fullName evidence="1">Dihydrofolate reductase</fullName>
        <ecNumber evidence="1">1.5.1.3</ecNumber>
    </submittedName>
</protein>
<gene>
    <name evidence="1" type="primary">FSH1_2</name>
    <name evidence="1" type="ORF">DSO57_1012406</name>
</gene>
<evidence type="ECO:0000313" key="1">
    <source>
        <dbReference type="EMBL" id="KAJ9089488.1"/>
    </source>
</evidence>
<comment type="caution">
    <text evidence="1">The sequence shown here is derived from an EMBL/GenBank/DDBJ whole genome shotgun (WGS) entry which is preliminary data.</text>
</comment>
<dbReference type="EMBL" id="QTSX02000044">
    <property type="protein sequence ID" value="KAJ9089488.1"/>
    <property type="molecule type" value="Genomic_DNA"/>
</dbReference>
<organism evidence="1 2">
    <name type="scientific">Entomophthora muscae</name>
    <dbReference type="NCBI Taxonomy" id="34485"/>
    <lineage>
        <taxon>Eukaryota</taxon>
        <taxon>Fungi</taxon>
        <taxon>Fungi incertae sedis</taxon>
        <taxon>Zoopagomycota</taxon>
        <taxon>Entomophthoromycotina</taxon>
        <taxon>Entomophthoromycetes</taxon>
        <taxon>Entomophthorales</taxon>
        <taxon>Entomophthoraceae</taxon>
        <taxon>Entomophthora</taxon>
    </lineage>
</organism>
<dbReference type="Proteomes" id="UP001165960">
    <property type="component" value="Unassembled WGS sequence"/>
</dbReference>